<keyword evidence="1" id="KW-1133">Transmembrane helix</keyword>
<keyword evidence="1" id="KW-0472">Membrane</keyword>
<proteinExistence type="predicted"/>
<evidence type="ECO:0000256" key="1">
    <source>
        <dbReference type="SAM" id="Phobius"/>
    </source>
</evidence>
<evidence type="ECO:0000313" key="3">
    <source>
        <dbReference type="Proteomes" id="UP001262767"/>
    </source>
</evidence>
<name>A0AAW8LD36_ACILW</name>
<feature type="transmembrane region" description="Helical" evidence="1">
    <location>
        <begin position="7"/>
        <end position="28"/>
    </location>
</feature>
<feature type="transmembrane region" description="Helical" evidence="1">
    <location>
        <begin position="123"/>
        <end position="141"/>
    </location>
</feature>
<dbReference type="EMBL" id="JAVDSC010000001">
    <property type="protein sequence ID" value="MDR6628371.1"/>
    <property type="molecule type" value="Genomic_DNA"/>
</dbReference>
<dbReference type="Proteomes" id="UP001262767">
    <property type="component" value="Unassembled WGS sequence"/>
</dbReference>
<dbReference type="RefSeq" id="WP_310076744.1">
    <property type="nucleotide sequence ID" value="NZ_JALKUZ010000010.1"/>
</dbReference>
<protein>
    <submittedName>
        <fullName evidence="2">Uncharacterized protein</fullName>
    </submittedName>
</protein>
<accession>A0AAW8LD36</accession>
<organism evidence="2 3">
    <name type="scientific">Acinetobacter lwoffii</name>
    <dbReference type="NCBI Taxonomy" id="28090"/>
    <lineage>
        <taxon>Bacteria</taxon>
        <taxon>Pseudomonadati</taxon>
        <taxon>Pseudomonadota</taxon>
        <taxon>Gammaproteobacteria</taxon>
        <taxon>Moraxellales</taxon>
        <taxon>Moraxellaceae</taxon>
        <taxon>Acinetobacter</taxon>
    </lineage>
</organism>
<comment type="caution">
    <text evidence="2">The sequence shown here is derived from an EMBL/GenBank/DDBJ whole genome shotgun (WGS) entry which is preliminary data.</text>
</comment>
<gene>
    <name evidence="2" type="ORF">J2X86_000359</name>
</gene>
<keyword evidence="1" id="KW-0812">Transmembrane</keyword>
<sequence>MKLNLSADLAVIISIITVFLFANGNAYLGGYLDAFNIDPITLNYSIQDKIYIGYLRGFNTFLYSILVVLICMAVRFIWIAMDVSRKLNNWLDKKLNTAPNNYTPIIHNSSFHEELERSYSRNATLGVSVMVILVVTLFILADTEKTATQKAFDDMKNLNFAPISIKNSEKKDTHFEVLCGPTLCAIMDKNEKVTLEETKNIEFTPKDPPEK</sequence>
<reference evidence="2" key="1">
    <citation type="submission" date="2023-07" db="EMBL/GenBank/DDBJ databases">
        <title>Sorghum-associated microbial communities from plants grown in Nebraska, USA.</title>
        <authorList>
            <person name="Schachtman D."/>
        </authorList>
    </citation>
    <scope>NUCLEOTIDE SEQUENCE</scope>
    <source>
        <strain evidence="2">BE44</strain>
    </source>
</reference>
<feature type="transmembrane region" description="Helical" evidence="1">
    <location>
        <begin position="61"/>
        <end position="81"/>
    </location>
</feature>
<dbReference type="AlphaFoldDB" id="A0AAW8LD36"/>
<evidence type="ECO:0000313" key="2">
    <source>
        <dbReference type="EMBL" id="MDR6628371.1"/>
    </source>
</evidence>